<accession>A0A6J6KZP3</accession>
<dbReference type="AlphaFoldDB" id="A0A6J6KZP3"/>
<protein>
    <submittedName>
        <fullName evidence="1">Unannotated protein</fullName>
    </submittedName>
</protein>
<proteinExistence type="predicted"/>
<dbReference type="EMBL" id="CAEZWI010000086">
    <property type="protein sequence ID" value="CAB4655257.1"/>
    <property type="molecule type" value="Genomic_DNA"/>
</dbReference>
<name>A0A6J6KZP3_9ZZZZ</name>
<organism evidence="1">
    <name type="scientific">freshwater metagenome</name>
    <dbReference type="NCBI Taxonomy" id="449393"/>
    <lineage>
        <taxon>unclassified sequences</taxon>
        <taxon>metagenomes</taxon>
        <taxon>ecological metagenomes</taxon>
    </lineage>
</organism>
<sequence length="154" mass="18102">MKRIHSISRTFLGWHLIQDATAWHCHQAKSQLHIHLAQSAQHRRLPQQLRDGNLRCVKCDLKLMSELGFQERLGQVLPRFVRYQQLPRELNFLCISCSSTWIQCDHIDGKLVRWNERSALMDRCKLSTALMFDRCHKLFAANNQDVKPKLTLDL</sequence>
<reference evidence="1" key="1">
    <citation type="submission" date="2020-05" db="EMBL/GenBank/DDBJ databases">
        <authorList>
            <person name="Chiriac C."/>
            <person name="Salcher M."/>
            <person name="Ghai R."/>
            <person name="Kavagutti S V."/>
        </authorList>
    </citation>
    <scope>NUCLEOTIDE SEQUENCE</scope>
</reference>
<evidence type="ECO:0000313" key="1">
    <source>
        <dbReference type="EMBL" id="CAB4655257.1"/>
    </source>
</evidence>
<gene>
    <name evidence="1" type="ORF">UFOPK2237_00750</name>
</gene>